<feature type="transmembrane region" description="Helical" evidence="2">
    <location>
        <begin position="104"/>
        <end position="123"/>
    </location>
</feature>
<dbReference type="InterPro" id="IPR009905">
    <property type="entry name" value="BCHF"/>
</dbReference>
<dbReference type="Proteomes" id="UP000005019">
    <property type="component" value="Unassembled WGS sequence"/>
</dbReference>
<organism evidence="3 4">
    <name type="scientific">Methyloversatilis universalis (strain ATCC BAA-1314 / DSM 25237 / JCM 13912 / CCUG 52030 / FAM5)</name>
    <dbReference type="NCBI Taxonomy" id="1000565"/>
    <lineage>
        <taxon>Bacteria</taxon>
        <taxon>Pseudomonadati</taxon>
        <taxon>Pseudomonadota</taxon>
        <taxon>Betaproteobacteria</taxon>
        <taxon>Nitrosomonadales</taxon>
        <taxon>Sterolibacteriaceae</taxon>
        <taxon>Methyloversatilis</taxon>
    </lineage>
</organism>
<dbReference type="AlphaFoldDB" id="F5RI26"/>
<feature type="region of interest" description="Disordered" evidence="1">
    <location>
        <begin position="1"/>
        <end position="22"/>
    </location>
</feature>
<gene>
    <name evidence="3" type="ORF">METUNv1_03976</name>
</gene>
<dbReference type="RefSeq" id="WP_008064794.1">
    <property type="nucleotide sequence ID" value="NZ_AFHG01000059.1"/>
</dbReference>
<evidence type="ECO:0000256" key="2">
    <source>
        <dbReference type="SAM" id="Phobius"/>
    </source>
</evidence>
<dbReference type="STRING" id="1000565.METUNv1_03976"/>
<dbReference type="EMBL" id="AFHG01000059">
    <property type="protein sequence ID" value="EGK70008.1"/>
    <property type="molecule type" value="Genomic_DNA"/>
</dbReference>
<keyword evidence="2" id="KW-0472">Membrane</keyword>
<feature type="transmembrane region" description="Helical" evidence="2">
    <location>
        <begin position="31"/>
        <end position="56"/>
    </location>
</feature>
<feature type="transmembrane region" description="Helical" evidence="2">
    <location>
        <begin position="68"/>
        <end position="95"/>
    </location>
</feature>
<dbReference type="GO" id="GO:0016836">
    <property type="term" value="F:hydro-lyase activity"/>
    <property type="evidence" value="ECO:0007669"/>
    <property type="project" value="InterPro"/>
</dbReference>
<reference evidence="3 4" key="1">
    <citation type="journal article" date="2011" name="J. Bacteriol.">
        <title>Genome sequence of Methyloversatilis universalis FAM5T, a methylotrophic representative of the order Rhodocyclales.</title>
        <authorList>
            <person name="Kittichotirat W."/>
            <person name="Good N.M."/>
            <person name="Hall R."/>
            <person name="Bringel F."/>
            <person name="Lajus A."/>
            <person name="Medigue C."/>
            <person name="Smalley N.E."/>
            <person name="Beck D."/>
            <person name="Bumgarner R."/>
            <person name="Vuilleumier S."/>
            <person name="Kalyuzhnaya M.G."/>
        </authorList>
    </citation>
    <scope>NUCLEOTIDE SEQUENCE [LARGE SCALE GENOMIC DNA]</scope>
    <source>
        <strain evidence="4">ATCC BAA-1314 / JCM 13912 / FAM5</strain>
    </source>
</reference>
<dbReference type="GO" id="GO:0019685">
    <property type="term" value="P:photosynthesis, dark reaction"/>
    <property type="evidence" value="ECO:0007669"/>
    <property type="project" value="InterPro"/>
</dbReference>
<sequence length="173" mass="19118">MRNKEASPATRHTPLYTPEERRRRDDSPWTLVQGVLAPVQFIAFAISLALVLRYLWSGEGLTAATWSVVIKTLLLYAIMVTGSIWEKAVFGVWLFARPFFWEDVFSFAVLALHTAYLVALATGSLGPDGLMWLALAAYFTYVINAGQFLLKLRAARLDVTGPVACEPAPAVQA</sequence>
<keyword evidence="4" id="KW-1185">Reference proteome</keyword>
<comment type="caution">
    <text evidence="3">The sequence shown here is derived from an EMBL/GenBank/DDBJ whole genome shotgun (WGS) entry which is preliminary data.</text>
</comment>
<protein>
    <submittedName>
        <fullName evidence="3">2-vinyl bacteriochlorophyllide hydratase</fullName>
    </submittedName>
</protein>
<dbReference type="GO" id="GO:0030494">
    <property type="term" value="P:bacteriochlorophyll biosynthetic process"/>
    <property type="evidence" value="ECO:0007669"/>
    <property type="project" value="InterPro"/>
</dbReference>
<dbReference type="OrthoDB" id="8562352at2"/>
<evidence type="ECO:0000256" key="1">
    <source>
        <dbReference type="SAM" id="MobiDB-lite"/>
    </source>
</evidence>
<dbReference type="Pfam" id="PF07284">
    <property type="entry name" value="BCHF"/>
    <property type="match status" value="1"/>
</dbReference>
<keyword evidence="2" id="KW-0812">Transmembrane</keyword>
<name>F5RI26_METUF</name>
<dbReference type="eggNOG" id="ENOG502ZS4D">
    <property type="taxonomic scope" value="Bacteria"/>
</dbReference>
<dbReference type="NCBIfam" id="TIGR02020">
    <property type="entry name" value="BchF"/>
    <property type="match status" value="1"/>
</dbReference>
<evidence type="ECO:0000313" key="4">
    <source>
        <dbReference type="Proteomes" id="UP000005019"/>
    </source>
</evidence>
<keyword evidence="2" id="KW-1133">Transmembrane helix</keyword>
<proteinExistence type="predicted"/>
<evidence type="ECO:0000313" key="3">
    <source>
        <dbReference type="EMBL" id="EGK70008.1"/>
    </source>
</evidence>
<accession>F5RI26</accession>
<feature type="transmembrane region" description="Helical" evidence="2">
    <location>
        <begin position="129"/>
        <end position="150"/>
    </location>
</feature>